<keyword evidence="3" id="KW-1185">Reference proteome</keyword>
<dbReference type="InterPro" id="IPR042099">
    <property type="entry name" value="ANL_N_sf"/>
</dbReference>
<dbReference type="PANTHER" id="PTHR43845:SF1">
    <property type="entry name" value="BLR5969 PROTEIN"/>
    <property type="match status" value="1"/>
</dbReference>
<dbReference type="EMBL" id="BJVY01000012">
    <property type="protein sequence ID" value="GEL70883.1"/>
    <property type="molecule type" value="Genomic_DNA"/>
</dbReference>
<reference evidence="2 3" key="1">
    <citation type="submission" date="2016-10" db="EMBL/GenBank/DDBJ databases">
        <authorList>
            <person name="Varghese N."/>
            <person name="Submissions S."/>
        </authorList>
    </citation>
    <scope>NUCLEOTIDE SEQUENCE [LARGE SCALE GENOMIC DNA]</scope>
    <source>
        <strain evidence="2 3">DSM 2260</strain>
    </source>
</reference>
<organism evidence="1 4">
    <name type="scientific">Myxococcus virescens</name>
    <dbReference type="NCBI Taxonomy" id="83456"/>
    <lineage>
        <taxon>Bacteria</taxon>
        <taxon>Pseudomonadati</taxon>
        <taxon>Myxococcota</taxon>
        <taxon>Myxococcia</taxon>
        <taxon>Myxococcales</taxon>
        <taxon>Cystobacterineae</taxon>
        <taxon>Myxococcaceae</taxon>
        <taxon>Myxococcus</taxon>
    </lineage>
</organism>
<evidence type="ECO:0000313" key="2">
    <source>
        <dbReference type="EMBL" id="SDE21415.1"/>
    </source>
</evidence>
<name>A0A511HBG0_9BACT</name>
<comment type="caution">
    <text evidence="1">The sequence shown here is derived from an EMBL/GenBank/DDBJ whole genome shotgun (WGS) entry which is preliminary data.</text>
</comment>
<dbReference type="RefSeq" id="WP_090490505.1">
    <property type="nucleotide sequence ID" value="NZ_BJVY01000012.1"/>
</dbReference>
<dbReference type="AlphaFoldDB" id="A0A511HBG0"/>
<reference evidence="1 4" key="2">
    <citation type="submission" date="2019-07" db="EMBL/GenBank/DDBJ databases">
        <title>Whole genome shotgun sequence of Myxococcus virescens NBRC 100334.</title>
        <authorList>
            <person name="Hosoyama A."/>
            <person name="Uohara A."/>
            <person name="Ohji S."/>
            <person name="Ichikawa N."/>
        </authorList>
    </citation>
    <scope>NUCLEOTIDE SEQUENCE [LARGE SCALE GENOMIC DNA]</scope>
    <source>
        <strain evidence="1 4">NBRC 100334</strain>
    </source>
</reference>
<dbReference type="SUPFAM" id="SSF56801">
    <property type="entry name" value="Acetyl-CoA synthetase-like"/>
    <property type="match status" value="1"/>
</dbReference>
<protein>
    <submittedName>
        <fullName evidence="2">Phenylacetate-CoA ligase</fullName>
    </submittedName>
</protein>
<dbReference type="Proteomes" id="UP000198717">
    <property type="component" value="Unassembled WGS sequence"/>
</dbReference>
<dbReference type="GO" id="GO:0016874">
    <property type="term" value="F:ligase activity"/>
    <property type="evidence" value="ECO:0007669"/>
    <property type="project" value="UniProtKB-KW"/>
</dbReference>
<evidence type="ECO:0000313" key="1">
    <source>
        <dbReference type="EMBL" id="GEL70883.1"/>
    </source>
</evidence>
<dbReference type="EMBL" id="FNAJ01000005">
    <property type="protein sequence ID" value="SDE21415.1"/>
    <property type="molecule type" value="Genomic_DNA"/>
</dbReference>
<dbReference type="Proteomes" id="UP000321224">
    <property type="component" value="Unassembled WGS sequence"/>
</dbReference>
<dbReference type="PANTHER" id="PTHR43845">
    <property type="entry name" value="BLR5969 PROTEIN"/>
    <property type="match status" value="1"/>
</dbReference>
<proteinExistence type="predicted"/>
<gene>
    <name evidence="1" type="ORF">MVI01_26670</name>
    <name evidence="2" type="ORF">SAMN04488504_10558</name>
</gene>
<sequence length="422" mass="46446">MQVFTLETLVALARERSPYYRKLYRDLPRSGWRLRDLPIIDLEDFWAVNDFNGSQVYTDTVFDGLIGSTTGTTGSPKVIPYTREEWRTTIELVGRMFWMSGVIKPGQRVANLATAVRLYTSHLFVHDALQVSPIRCLELAMSSNTTVDFIADAFDMFRPEAAIGMVVPLLNIGTEIAGRSKTPDYVSRLLCGGEIISDDQLAYFGRVYPNARICGSVYATHEAGILGLWDESCGPQEMRVYDECALLEIVDASGNPIEEEGQPGTVIATSLTKSLMPAIRYPTGDRGVWAGPPGPGRKFRLLGRAQPRLYDIGGQTIDVDDLGLTLSGSIPEILVLSVQLVQETREGAEVVTMRISHAPRTTGASADVRAVEERVRMRVPAFAAMERSGAVSRFKIELASPMIEVSGGLGKLQRVIDRRGRA</sequence>
<accession>A0A511HBG0</accession>
<keyword evidence="2" id="KW-0436">Ligase</keyword>
<evidence type="ECO:0000313" key="4">
    <source>
        <dbReference type="Proteomes" id="UP000321224"/>
    </source>
</evidence>
<dbReference type="Gene3D" id="3.40.50.12780">
    <property type="entry name" value="N-terminal domain of ligase-like"/>
    <property type="match status" value="1"/>
</dbReference>
<evidence type="ECO:0000313" key="3">
    <source>
        <dbReference type="Proteomes" id="UP000198717"/>
    </source>
</evidence>